<dbReference type="EMBL" id="JBDKWZ010000002">
    <property type="protein sequence ID" value="MEN7547051.1"/>
    <property type="molecule type" value="Genomic_DNA"/>
</dbReference>
<organism evidence="6 7">
    <name type="scientific">Rapidithrix thailandica</name>
    <dbReference type="NCBI Taxonomy" id="413964"/>
    <lineage>
        <taxon>Bacteria</taxon>
        <taxon>Pseudomonadati</taxon>
        <taxon>Bacteroidota</taxon>
        <taxon>Cytophagia</taxon>
        <taxon>Cytophagales</taxon>
        <taxon>Flammeovirgaceae</taxon>
        <taxon>Rapidithrix</taxon>
    </lineage>
</organism>
<accession>A0AAW9S1Q4</accession>
<name>A0AAW9S1Q4_9BACT</name>
<evidence type="ECO:0000313" key="6">
    <source>
        <dbReference type="EMBL" id="MEN7547051.1"/>
    </source>
</evidence>
<feature type="transmembrane region" description="Helical" evidence="5">
    <location>
        <begin position="108"/>
        <end position="132"/>
    </location>
</feature>
<evidence type="ECO:0000313" key="7">
    <source>
        <dbReference type="Proteomes" id="UP001403385"/>
    </source>
</evidence>
<proteinExistence type="predicted"/>
<comment type="caution">
    <text evidence="6">The sequence shown here is derived from an EMBL/GenBank/DDBJ whole genome shotgun (WGS) entry which is preliminary data.</text>
</comment>
<sequence>MLLLNYLSSYIRVVDIVLAAIIIWGAYKGYQKGFLLELISTFVFVVGIVLMFYLVTTAFTTTENYLGVMPKSGAFFTYFMVFILGSMLLNHVGRILQQKIDYSVLDDFDNIAALLLGGAKYAIFLSLFIGLLDAVGLNLPDDIVKDSHIYPLLLSFQDWLIEVGSVMAPVIGETAERVHELLGGN</sequence>
<evidence type="ECO:0000256" key="2">
    <source>
        <dbReference type="ARBA" id="ARBA00022692"/>
    </source>
</evidence>
<feature type="transmembrane region" description="Helical" evidence="5">
    <location>
        <begin position="75"/>
        <end position="96"/>
    </location>
</feature>
<feature type="transmembrane region" description="Helical" evidence="5">
    <location>
        <begin position="6"/>
        <end position="27"/>
    </location>
</feature>
<dbReference type="GO" id="GO:0009403">
    <property type="term" value="P:toxin biosynthetic process"/>
    <property type="evidence" value="ECO:0007669"/>
    <property type="project" value="InterPro"/>
</dbReference>
<dbReference type="Proteomes" id="UP001403385">
    <property type="component" value="Unassembled WGS sequence"/>
</dbReference>
<keyword evidence="3 5" id="KW-1133">Transmembrane helix</keyword>
<protein>
    <submittedName>
        <fullName evidence="6">CvpA family protein</fullName>
    </submittedName>
</protein>
<dbReference type="RefSeq" id="WP_346819838.1">
    <property type="nucleotide sequence ID" value="NZ_JBDKWZ010000002.1"/>
</dbReference>
<evidence type="ECO:0000256" key="1">
    <source>
        <dbReference type="ARBA" id="ARBA00004141"/>
    </source>
</evidence>
<dbReference type="GO" id="GO:0016020">
    <property type="term" value="C:membrane"/>
    <property type="evidence" value="ECO:0007669"/>
    <property type="project" value="UniProtKB-SubCell"/>
</dbReference>
<evidence type="ECO:0000256" key="3">
    <source>
        <dbReference type="ARBA" id="ARBA00022989"/>
    </source>
</evidence>
<evidence type="ECO:0000256" key="4">
    <source>
        <dbReference type="ARBA" id="ARBA00023136"/>
    </source>
</evidence>
<keyword evidence="2 5" id="KW-0812">Transmembrane</keyword>
<dbReference type="AlphaFoldDB" id="A0AAW9S1Q4"/>
<keyword evidence="7" id="KW-1185">Reference proteome</keyword>
<evidence type="ECO:0000256" key="5">
    <source>
        <dbReference type="SAM" id="Phobius"/>
    </source>
</evidence>
<keyword evidence="4 5" id="KW-0472">Membrane</keyword>
<dbReference type="InterPro" id="IPR003825">
    <property type="entry name" value="Colicin-V_CvpA"/>
</dbReference>
<dbReference type="Pfam" id="PF02674">
    <property type="entry name" value="Colicin_V"/>
    <property type="match status" value="1"/>
</dbReference>
<reference evidence="6 7" key="1">
    <citation type="submission" date="2024-04" db="EMBL/GenBank/DDBJ databases">
        <title>Novel genus in family Flammeovirgaceae.</title>
        <authorList>
            <person name="Nguyen T.H."/>
            <person name="Vuong T.Q."/>
            <person name="Le H."/>
            <person name="Kim S.-G."/>
        </authorList>
    </citation>
    <scope>NUCLEOTIDE SEQUENCE [LARGE SCALE GENOMIC DNA]</scope>
    <source>
        <strain evidence="6 7">JCM 23209</strain>
    </source>
</reference>
<feature type="transmembrane region" description="Helical" evidence="5">
    <location>
        <begin position="34"/>
        <end position="55"/>
    </location>
</feature>
<comment type="subcellular location">
    <subcellularLocation>
        <location evidence="1">Membrane</location>
        <topology evidence="1">Multi-pass membrane protein</topology>
    </subcellularLocation>
</comment>
<dbReference type="PANTHER" id="PTHR37306:SF1">
    <property type="entry name" value="COLICIN V PRODUCTION PROTEIN"/>
    <property type="match status" value="1"/>
</dbReference>
<gene>
    <name evidence="6" type="ORF">AAG747_03985</name>
</gene>
<dbReference type="PANTHER" id="PTHR37306">
    <property type="entry name" value="COLICIN V PRODUCTION PROTEIN"/>
    <property type="match status" value="1"/>
</dbReference>